<comment type="caution">
    <text evidence="1">The sequence shown here is derived from an EMBL/GenBank/DDBJ whole genome shotgun (WGS) entry which is preliminary data.</text>
</comment>
<sequence length="80" mass="9024">MDAIFGRYRARMEEAGLILKHPSGINFDLTPEETLGLLDFITAYRQTLLALQEERDTDPRMVSIVLDKDDKAGGTQPFNP</sequence>
<evidence type="ECO:0000313" key="2">
    <source>
        <dbReference type="Proteomes" id="UP000287188"/>
    </source>
</evidence>
<organism evidence="1 2">
    <name type="scientific">Dictyobacter kobayashii</name>
    <dbReference type="NCBI Taxonomy" id="2014872"/>
    <lineage>
        <taxon>Bacteria</taxon>
        <taxon>Bacillati</taxon>
        <taxon>Chloroflexota</taxon>
        <taxon>Ktedonobacteria</taxon>
        <taxon>Ktedonobacterales</taxon>
        <taxon>Dictyobacteraceae</taxon>
        <taxon>Dictyobacter</taxon>
    </lineage>
</organism>
<dbReference type="RefSeq" id="WP_126548695.1">
    <property type="nucleotide sequence ID" value="NZ_BIFS01000001.1"/>
</dbReference>
<name>A0A402ACT4_9CHLR</name>
<dbReference type="AlphaFoldDB" id="A0A402ACT4"/>
<keyword evidence="2" id="KW-1185">Reference proteome</keyword>
<proteinExistence type="predicted"/>
<evidence type="ECO:0000313" key="1">
    <source>
        <dbReference type="EMBL" id="GCE16905.1"/>
    </source>
</evidence>
<protein>
    <submittedName>
        <fullName evidence="1">Uncharacterized protein</fullName>
    </submittedName>
</protein>
<accession>A0A402ACT4</accession>
<gene>
    <name evidence="1" type="ORF">KDK_07050</name>
</gene>
<reference evidence="2" key="1">
    <citation type="submission" date="2018-12" db="EMBL/GenBank/DDBJ databases">
        <title>Tengunoibacter tsumagoiensis gen. nov., sp. nov., Dictyobacter kobayashii sp. nov., D. alpinus sp. nov., and D. joshuensis sp. nov. and description of Dictyobacteraceae fam. nov. within the order Ktedonobacterales isolated from Tengu-no-mugimeshi.</title>
        <authorList>
            <person name="Wang C.M."/>
            <person name="Zheng Y."/>
            <person name="Sakai Y."/>
            <person name="Toyoda A."/>
            <person name="Minakuchi Y."/>
            <person name="Abe K."/>
            <person name="Yokota A."/>
            <person name="Yabe S."/>
        </authorList>
    </citation>
    <scope>NUCLEOTIDE SEQUENCE [LARGE SCALE GENOMIC DNA]</scope>
    <source>
        <strain evidence="2">Uno11</strain>
    </source>
</reference>
<dbReference type="Proteomes" id="UP000287188">
    <property type="component" value="Unassembled WGS sequence"/>
</dbReference>
<dbReference type="EMBL" id="BIFS01000001">
    <property type="protein sequence ID" value="GCE16905.1"/>
    <property type="molecule type" value="Genomic_DNA"/>
</dbReference>
<dbReference type="OrthoDB" id="164591at2"/>